<reference evidence="5" key="1">
    <citation type="journal article" date="2023" name="Environ. Microbiol.">
        <title>The 2-methylpropene degradation pathway in Mycobacteriaceae family strains.</title>
        <authorList>
            <person name="Helbich S."/>
            <person name="Barrantes I."/>
            <person name="Dos Anjos Borges L.G."/>
            <person name="Pieper D.H."/>
            <person name="Vainshtein Y."/>
            <person name="Sohn K."/>
            <person name="Engesser K.H."/>
        </authorList>
    </citation>
    <scope>NUCLEOTIDE SEQUENCE</scope>
    <source>
        <strain evidence="5">IBE100</strain>
    </source>
</reference>
<dbReference type="SMART" id="SM00861">
    <property type="entry name" value="Transket_pyr"/>
    <property type="match status" value="1"/>
</dbReference>
<dbReference type="PANTHER" id="PTHR43257:SF2">
    <property type="entry name" value="PYRUVATE DEHYDROGENASE E1 COMPONENT SUBUNIT BETA"/>
    <property type="match status" value="1"/>
</dbReference>
<dbReference type="SUPFAM" id="SSF52518">
    <property type="entry name" value="Thiamin diphosphate-binding fold (THDP-binding)"/>
    <property type="match status" value="1"/>
</dbReference>
<evidence type="ECO:0000256" key="1">
    <source>
        <dbReference type="ARBA" id="ARBA00001964"/>
    </source>
</evidence>
<dbReference type="InterPro" id="IPR033248">
    <property type="entry name" value="Transketolase_C"/>
</dbReference>
<evidence type="ECO:0000313" key="6">
    <source>
        <dbReference type="Proteomes" id="UP001154266"/>
    </source>
</evidence>
<dbReference type="Proteomes" id="UP001154266">
    <property type="component" value="Unassembled WGS sequence"/>
</dbReference>
<keyword evidence="6" id="KW-1185">Reference proteome</keyword>
<dbReference type="Pfam" id="PF02780">
    <property type="entry name" value="Transketolase_C"/>
    <property type="match status" value="1"/>
</dbReference>
<dbReference type="PANTHER" id="PTHR43257">
    <property type="entry name" value="PYRUVATE DEHYDROGENASE E1 COMPONENT BETA SUBUNIT"/>
    <property type="match status" value="1"/>
</dbReference>
<evidence type="ECO:0000256" key="2">
    <source>
        <dbReference type="ARBA" id="ARBA00023002"/>
    </source>
</evidence>
<dbReference type="NCBIfam" id="NF006667">
    <property type="entry name" value="PRK09212.1"/>
    <property type="match status" value="1"/>
</dbReference>
<sequence>MASSAVAEHTDVTYLDAVQQALAAEMDADETVFLIGEDVGQFGGAFKVTKGFLDRFGARRVVDTPIAESGFTGLAAGAALNGLRPVVEFQFADFISCAFDQIINVVARHHWRTGDPMPITFRCPFGARLRAGPTHSQSIESYFANVPGLKIVAPATVQDAAGLLISSIRDNNPVLFLESKYLYRRIKVPGPMSLDPVPLGKAHVAREGRQVSLITYSVGVHQGLEAAAELEKEGISVEVIDVRTLVPLDVDTICTSVAKTSRAVVLHEAAKRLGYGAEIASTIGEECFWALDHPVVRVAAKNTPTPTSPPLEDAVTPQTAEVIDTLRKVATT</sequence>
<feature type="domain" description="Transketolase-like pyrimidine-binding" evidence="4">
    <location>
        <begin position="12"/>
        <end position="185"/>
    </location>
</feature>
<dbReference type="SUPFAM" id="SSF52922">
    <property type="entry name" value="TK C-terminal domain-like"/>
    <property type="match status" value="1"/>
</dbReference>
<keyword evidence="3" id="KW-0786">Thiamine pyrophosphate</keyword>
<protein>
    <submittedName>
        <fullName evidence="5">Alpha-ketoacid dehydrogenase subunit beta</fullName>
    </submittedName>
</protein>
<comment type="cofactor">
    <cofactor evidence="1">
        <name>thiamine diphosphate</name>
        <dbReference type="ChEBI" id="CHEBI:58937"/>
    </cofactor>
</comment>
<comment type="caution">
    <text evidence="5">The sequence shown here is derived from an EMBL/GenBank/DDBJ whole genome shotgun (WGS) entry which is preliminary data.</text>
</comment>
<dbReference type="RefSeq" id="WP_278223804.1">
    <property type="nucleotide sequence ID" value="NZ_JAKZMO010000041.1"/>
</dbReference>
<evidence type="ECO:0000256" key="3">
    <source>
        <dbReference type="ARBA" id="ARBA00023052"/>
    </source>
</evidence>
<dbReference type="Pfam" id="PF02779">
    <property type="entry name" value="Transket_pyr"/>
    <property type="match status" value="1"/>
</dbReference>
<dbReference type="Gene3D" id="3.40.50.970">
    <property type="match status" value="1"/>
</dbReference>
<gene>
    <name evidence="5" type="ORF">MNO81_28220</name>
</gene>
<evidence type="ECO:0000313" key="5">
    <source>
        <dbReference type="EMBL" id="MDG5486698.1"/>
    </source>
</evidence>
<keyword evidence="2" id="KW-0560">Oxidoreductase</keyword>
<accession>A0ABT6GYD8</accession>
<dbReference type="EMBL" id="JAKZMO010000041">
    <property type="protein sequence ID" value="MDG5486698.1"/>
    <property type="molecule type" value="Genomic_DNA"/>
</dbReference>
<dbReference type="CDD" id="cd07036">
    <property type="entry name" value="TPP_PYR_E1-PDHc-beta_like"/>
    <property type="match status" value="1"/>
</dbReference>
<dbReference type="Gene3D" id="3.40.50.920">
    <property type="match status" value="1"/>
</dbReference>
<dbReference type="InterPro" id="IPR009014">
    <property type="entry name" value="Transketo_C/PFOR_II"/>
</dbReference>
<evidence type="ECO:0000259" key="4">
    <source>
        <dbReference type="SMART" id="SM00861"/>
    </source>
</evidence>
<proteinExistence type="predicted"/>
<dbReference type="InterPro" id="IPR029061">
    <property type="entry name" value="THDP-binding"/>
</dbReference>
<dbReference type="InterPro" id="IPR005475">
    <property type="entry name" value="Transketolase-like_Pyr-bd"/>
</dbReference>
<name>A0ABT6GYD8_MYCGU</name>
<organism evidence="5 6">
    <name type="scientific">Mycolicibacterium gadium</name>
    <name type="common">Mycobacterium gadium</name>
    <dbReference type="NCBI Taxonomy" id="1794"/>
    <lineage>
        <taxon>Bacteria</taxon>
        <taxon>Bacillati</taxon>
        <taxon>Actinomycetota</taxon>
        <taxon>Actinomycetes</taxon>
        <taxon>Mycobacteriales</taxon>
        <taxon>Mycobacteriaceae</taxon>
        <taxon>Mycolicibacterium</taxon>
    </lineage>
</organism>